<dbReference type="InterPro" id="IPR032818">
    <property type="entry name" value="DedA-like"/>
</dbReference>
<evidence type="ECO:0000313" key="12">
    <source>
        <dbReference type="Proteomes" id="UP000181728"/>
    </source>
</evidence>
<reference evidence="10 12" key="1">
    <citation type="journal article" date="2016" name="BMC Genomics">
        <title>Consensus pan-genome assembly of the specialised wine bacterium Oenococcus oeni.</title>
        <authorList>
            <person name="Sternes P.R."/>
            <person name="Borneman A.R."/>
        </authorList>
    </citation>
    <scope>NUCLEOTIDE SEQUENCE [LARGE SCALE GENOMIC DNA]</scope>
    <source>
        <strain evidence="10 12">AWRIB661</strain>
    </source>
</reference>
<dbReference type="InterPro" id="IPR032816">
    <property type="entry name" value="VTT_dom"/>
</dbReference>
<gene>
    <name evidence="11" type="primary">dedA</name>
    <name evidence="10" type="ORF">ATX59_02305</name>
    <name evidence="9" type="ORF">GA838_06680</name>
    <name evidence="11" type="ORF">OENI_0443</name>
</gene>
<dbReference type="EMBL" id="LR031358">
    <property type="protein sequence ID" value="VDB97439.1"/>
    <property type="molecule type" value="Genomic_DNA"/>
</dbReference>
<dbReference type="PANTHER" id="PTHR30353:SF0">
    <property type="entry name" value="TRANSMEMBRANE PROTEIN"/>
    <property type="match status" value="1"/>
</dbReference>
<keyword evidence="5 7" id="KW-1133">Transmembrane helix</keyword>
<feature type="transmembrane region" description="Helical" evidence="7">
    <location>
        <begin position="25"/>
        <end position="46"/>
    </location>
</feature>
<dbReference type="EMBL" id="WERV01000005">
    <property type="protein sequence ID" value="MDV7715428.1"/>
    <property type="molecule type" value="Genomic_DNA"/>
</dbReference>
<dbReference type="AlphaFoldDB" id="A0A6N4A8K5"/>
<keyword evidence="4 7" id="KW-0812">Transmembrane</keyword>
<sequence length="217" mass="24842">MIISLIIAYLHFDQILPELMKTNALLVYGFLFLIIFTETGLIFVPFLPGDSIIFISGNLSNLSGGFNLYIIIFGFIVSAVIGDYVNFEFGRHLGIKVAKSNRLKKIIKSKYLIKSEKFYFKYGKMAIFFGRFIPIIRTVIPFTAGVSKMSYESFFRYNVFGAICWILLITLSGFFFGSIPFVKNNFDLFLIGISITSLLPLIINGFRYYLNNYKYGK</sequence>
<name>A0A6N4A8K5_OENOE</name>
<feature type="transmembrane region" description="Helical" evidence="7">
    <location>
        <begin position="157"/>
        <end position="182"/>
    </location>
</feature>
<evidence type="ECO:0000256" key="5">
    <source>
        <dbReference type="ARBA" id="ARBA00022989"/>
    </source>
</evidence>
<feature type="transmembrane region" description="Helical" evidence="7">
    <location>
        <begin position="66"/>
        <end position="87"/>
    </location>
</feature>
<accession>A0A6N4A8K5</accession>
<dbReference type="PANTHER" id="PTHR30353">
    <property type="entry name" value="INNER MEMBRANE PROTEIN DEDA-RELATED"/>
    <property type="match status" value="1"/>
</dbReference>
<reference evidence="11 13" key="2">
    <citation type="submission" date="2018-08" db="EMBL/GenBank/DDBJ databases">
        <authorList>
            <person name="Lorentzen P. G. S. M."/>
        </authorList>
    </citation>
    <scope>NUCLEOTIDE SEQUENCE [LARGE SCALE GENOMIC DNA]</scope>
    <source>
        <strain evidence="11 13">CRBO_1381</strain>
    </source>
</reference>
<evidence type="ECO:0000256" key="3">
    <source>
        <dbReference type="ARBA" id="ARBA00022475"/>
    </source>
</evidence>
<evidence type="ECO:0000256" key="4">
    <source>
        <dbReference type="ARBA" id="ARBA00022692"/>
    </source>
</evidence>
<evidence type="ECO:0000313" key="10">
    <source>
        <dbReference type="EMBL" id="OIM21821.1"/>
    </source>
</evidence>
<protein>
    <submittedName>
        <fullName evidence="10">Cytochrome O ubiquinol oxidase</fullName>
    </submittedName>
    <submittedName>
        <fullName evidence="11">Protein DedA</fullName>
    </submittedName>
</protein>
<dbReference type="Pfam" id="PF09335">
    <property type="entry name" value="VTT_dom"/>
    <property type="match status" value="1"/>
</dbReference>
<feature type="domain" description="VTT" evidence="8">
    <location>
        <begin position="60"/>
        <end position="173"/>
    </location>
</feature>
<feature type="transmembrane region" description="Helical" evidence="7">
    <location>
        <begin position="188"/>
        <end position="210"/>
    </location>
</feature>
<evidence type="ECO:0000313" key="13">
    <source>
        <dbReference type="Proteomes" id="UP000294726"/>
    </source>
</evidence>
<organism evidence="10 12">
    <name type="scientific">Oenococcus oeni</name>
    <name type="common">Leuconostoc oenos</name>
    <dbReference type="NCBI Taxonomy" id="1247"/>
    <lineage>
        <taxon>Bacteria</taxon>
        <taxon>Bacillati</taxon>
        <taxon>Bacillota</taxon>
        <taxon>Bacilli</taxon>
        <taxon>Lactobacillales</taxon>
        <taxon>Lactobacillaceae</taxon>
        <taxon>Oenococcus</taxon>
    </lineage>
</organism>
<dbReference type="Proteomes" id="UP001281024">
    <property type="component" value="Unassembled WGS sequence"/>
</dbReference>
<keyword evidence="6 7" id="KW-0472">Membrane</keyword>
<dbReference type="Proteomes" id="UP000181728">
    <property type="component" value="Unassembled WGS sequence"/>
</dbReference>
<comment type="subcellular location">
    <subcellularLocation>
        <location evidence="1 7">Cell membrane</location>
        <topology evidence="1 7">Multi-pass membrane protein</topology>
    </subcellularLocation>
</comment>
<reference evidence="9" key="3">
    <citation type="submission" date="2019-10" db="EMBL/GenBank/DDBJ databases">
        <title>Malate fermentation in French cider.</title>
        <authorList>
            <person name="Cousin F.J."/>
            <person name="Medina Fernandez S."/>
            <person name="Misery B."/>
            <person name="Laplace J.-M."/>
            <person name="Cretenet M."/>
        </authorList>
    </citation>
    <scope>NUCLEOTIDE SEQUENCE</scope>
    <source>
        <strain evidence="9">UCMA15129</strain>
    </source>
</reference>
<keyword evidence="3 7" id="KW-1003">Cell membrane</keyword>
<comment type="similarity">
    <text evidence="2 7">Belongs to the DedA family.</text>
</comment>
<evidence type="ECO:0000256" key="2">
    <source>
        <dbReference type="ARBA" id="ARBA00010792"/>
    </source>
</evidence>
<proteinExistence type="inferred from homology"/>
<dbReference type="GO" id="GO:0005886">
    <property type="term" value="C:plasma membrane"/>
    <property type="evidence" value="ECO:0007669"/>
    <property type="project" value="UniProtKB-SubCell"/>
</dbReference>
<evidence type="ECO:0000256" key="7">
    <source>
        <dbReference type="RuleBase" id="RU367016"/>
    </source>
</evidence>
<dbReference type="EMBL" id="MLOK01000025">
    <property type="protein sequence ID" value="OIM21821.1"/>
    <property type="molecule type" value="Genomic_DNA"/>
</dbReference>
<evidence type="ECO:0000313" key="9">
    <source>
        <dbReference type="EMBL" id="MDV7715428.1"/>
    </source>
</evidence>
<evidence type="ECO:0000256" key="6">
    <source>
        <dbReference type="ARBA" id="ARBA00023136"/>
    </source>
</evidence>
<dbReference type="RefSeq" id="WP_071448878.1">
    <property type="nucleotide sequence ID" value="NZ_LR031358.1"/>
</dbReference>
<evidence type="ECO:0000256" key="1">
    <source>
        <dbReference type="ARBA" id="ARBA00004651"/>
    </source>
</evidence>
<evidence type="ECO:0000313" key="11">
    <source>
        <dbReference type="EMBL" id="VDB97439.1"/>
    </source>
</evidence>
<evidence type="ECO:0000259" key="8">
    <source>
        <dbReference type="Pfam" id="PF09335"/>
    </source>
</evidence>
<dbReference type="Proteomes" id="UP000294726">
    <property type="component" value="Chromosome"/>
</dbReference>